<dbReference type="RefSeq" id="WP_088649639.1">
    <property type="nucleotide sequence ID" value="NZ_AQQR01000003.1"/>
</dbReference>
<sequence length="431" mass="47321">MTVRHGPTYRGPAGVLKEVSVDVPLDWSSEDGPTISVFFREVVDPERVHEDLPLLLFLQGGPGGKSPRPGAGDPPWLAEALKRFRVILLDQRGTGRSTPVTGNRMAALSAAEGADYLSCFGTDAIIRDCEFIRAAVYGGVTWTTLGQSYGGFLTLHYLSTFPQALDSCLVTGGLAGLSATAEEVYRRTYPRVAGKNRRFARRYPHAVEMTARIADLIETRAPVLPDGDVLTVRRFQTLGLDFGMAPGFENVLWTLDEAFDPDAASGLSDVFLHQVMAATSFAGNPLFVALQESIYGQHGGVTGWAAERVRAEHPAFDPSARPLLFTGEMMFPWMFDDIRGLRSFRGAVNLLAERPFERSLYDPKVLADNEVPVAAIVYHDDLYVDADLSLETAAAIGNCACWVTNEYEHDGVRKTPAVFRRLVEMVHRLPL</sequence>
<organism evidence="4 5">
    <name type="scientific">Marinibacterium profundimaris</name>
    <dbReference type="NCBI Taxonomy" id="1679460"/>
    <lineage>
        <taxon>Bacteria</taxon>
        <taxon>Pseudomonadati</taxon>
        <taxon>Pseudomonadota</taxon>
        <taxon>Alphaproteobacteria</taxon>
        <taxon>Rhodobacterales</taxon>
        <taxon>Paracoccaceae</taxon>
        <taxon>Marinibacterium</taxon>
    </lineage>
</organism>
<dbReference type="Gene3D" id="3.40.50.1820">
    <property type="entry name" value="alpha/beta hydrolase"/>
    <property type="match status" value="1"/>
</dbReference>
<evidence type="ECO:0000256" key="2">
    <source>
        <dbReference type="ARBA" id="ARBA00022801"/>
    </source>
</evidence>
<dbReference type="PANTHER" id="PTHR43248">
    <property type="entry name" value="2-SUCCINYL-6-HYDROXY-2,4-CYCLOHEXADIENE-1-CARBOXYLATE SYNTHASE"/>
    <property type="match status" value="1"/>
</dbReference>
<accession>A0A225NPY8</accession>
<dbReference type="EMBL" id="AQQR01000003">
    <property type="protein sequence ID" value="OWU74841.1"/>
    <property type="molecule type" value="Genomic_DNA"/>
</dbReference>
<keyword evidence="5" id="KW-1185">Reference proteome</keyword>
<dbReference type="InterPro" id="IPR051601">
    <property type="entry name" value="Serine_prot/Carboxylest_S33"/>
</dbReference>
<gene>
    <name evidence="4" type="ORF">ATO3_09630</name>
</gene>
<evidence type="ECO:0000313" key="5">
    <source>
        <dbReference type="Proteomes" id="UP000215377"/>
    </source>
</evidence>
<dbReference type="AlphaFoldDB" id="A0A225NPY8"/>
<dbReference type="GO" id="GO:0008233">
    <property type="term" value="F:peptidase activity"/>
    <property type="evidence" value="ECO:0007669"/>
    <property type="project" value="InterPro"/>
</dbReference>
<dbReference type="InterPro" id="IPR002410">
    <property type="entry name" value="Peptidase_S33"/>
</dbReference>
<dbReference type="OrthoDB" id="9796770at2"/>
<dbReference type="Pfam" id="PF00561">
    <property type="entry name" value="Abhydrolase_1"/>
    <property type="match status" value="1"/>
</dbReference>
<evidence type="ECO:0000313" key="4">
    <source>
        <dbReference type="EMBL" id="OWU74841.1"/>
    </source>
</evidence>
<dbReference type="PRINTS" id="PR00793">
    <property type="entry name" value="PROAMNOPTASE"/>
</dbReference>
<evidence type="ECO:0000259" key="3">
    <source>
        <dbReference type="Pfam" id="PF00561"/>
    </source>
</evidence>
<dbReference type="Proteomes" id="UP000215377">
    <property type="component" value="Unassembled WGS sequence"/>
</dbReference>
<feature type="domain" description="AB hydrolase-1" evidence="3">
    <location>
        <begin position="53"/>
        <end position="208"/>
    </location>
</feature>
<comment type="similarity">
    <text evidence="1">Belongs to the peptidase S33 family.</text>
</comment>
<dbReference type="PANTHER" id="PTHR43248:SF2">
    <property type="entry name" value="PROLYL AMINOPEPTIDASE"/>
    <property type="match status" value="1"/>
</dbReference>
<name>A0A225NPY8_9RHOB</name>
<dbReference type="InterPro" id="IPR000073">
    <property type="entry name" value="AB_hydrolase_1"/>
</dbReference>
<comment type="caution">
    <text evidence="4">The sequence shown here is derived from an EMBL/GenBank/DDBJ whole genome shotgun (WGS) entry which is preliminary data.</text>
</comment>
<evidence type="ECO:0000256" key="1">
    <source>
        <dbReference type="ARBA" id="ARBA00010088"/>
    </source>
</evidence>
<dbReference type="InterPro" id="IPR029058">
    <property type="entry name" value="AB_hydrolase_fold"/>
</dbReference>
<dbReference type="GO" id="GO:0006508">
    <property type="term" value="P:proteolysis"/>
    <property type="evidence" value="ECO:0007669"/>
    <property type="project" value="InterPro"/>
</dbReference>
<proteinExistence type="inferred from homology"/>
<keyword evidence="2" id="KW-0378">Hydrolase</keyword>
<reference evidence="4 5" key="1">
    <citation type="submission" date="2013-04" db="EMBL/GenBank/DDBJ databases">
        <title>Oceanicola sp. 22II1-22F33 Genome Sequencing.</title>
        <authorList>
            <person name="Lai Q."/>
            <person name="Li G."/>
            <person name="Shao Z."/>
        </authorList>
    </citation>
    <scope>NUCLEOTIDE SEQUENCE [LARGE SCALE GENOMIC DNA]</scope>
    <source>
        <strain evidence="4 5">22II1-22F33</strain>
    </source>
</reference>
<protein>
    <submittedName>
        <fullName evidence="4">Proline iminopeptidase</fullName>
    </submittedName>
</protein>
<dbReference type="SUPFAM" id="SSF53474">
    <property type="entry name" value="alpha/beta-Hydrolases"/>
    <property type="match status" value="1"/>
</dbReference>